<feature type="compositionally biased region" description="Basic and acidic residues" evidence="10">
    <location>
        <begin position="229"/>
        <end position="240"/>
    </location>
</feature>
<feature type="domain" description="C2H2-type" evidence="11">
    <location>
        <begin position="463"/>
        <end position="490"/>
    </location>
</feature>
<dbReference type="GO" id="GO:0008270">
    <property type="term" value="F:zinc ion binding"/>
    <property type="evidence" value="ECO:0007669"/>
    <property type="project" value="UniProtKB-KW"/>
</dbReference>
<dbReference type="PANTHER" id="PTHR45993:SF6">
    <property type="entry name" value="C2H2-TYPE DOMAIN-CONTAINING PROTEIN"/>
    <property type="match status" value="1"/>
</dbReference>
<dbReference type="SMART" id="SM00355">
    <property type="entry name" value="ZnF_C2H2"/>
    <property type="match status" value="2"/>
</dbReference>
<evidence type="ECO:0000256" key="4">
    <source>
        <dbReference type="ARBA" id="ARBA00022771"/>
    </source>
</evidence>
<keyword evidence="3" id="KW-0677">Repeat</keyword>
<feature type="region of interest" description="Disordered" evidence="10">
    <location>
        <begin position="76"/>
        <end position="107"/>
    </location>
</feature>
<keyword evidence="6" id="KW-0805">Transcription regulation</keyword>
<accession>A0A7S0DB90</accession>
<dbReference type="EMBL" id="HBEM01014429">
    <property type="protein sequence ID" value="CAD8449281.1"/>
    <property type="molecule type" value="Transcribed_RNA"/>
</dbReference>
<proteinExistence type="predicted"/>
<keyword evidence="2" id="KW-0479">Metal-binding</keyword>
<keyword evidence="4 9" id="KW-0863">Zinc-finger</keyword>
<dbReference type="GO" id="GO:0006357">
    <property type="term" value="P:regulation of transcription by RNA polymerase II"/>
    <property type="evidence" value="ECO:0007669"/>
    <property type="project" value="TreeGrafter"/>
</dbReference>
<evidence type="ECO:0000256" key="10">
    <source>
        <dbReference type="SAM" id="MobiDB-lite"/>
    </source>
</evidence>
<feature type="compositionally biased region" description="Basic residues" evidence="10">
    <location>
        <begin position="283"/>
        <end position="317"/>
    </location>
</feature>
<reference evidence="12" key="1">
    <citation type="submission" date="2021-01" db="EMBL/GenBank/DDBJ databases">
        <authorList>
            <person name="Corre E."/>
            <person name="Pelletier E."/>
            <person name="Niang G."/>
            <person name="Scheremetjew M."/>
            <person name="Finn R."/>
            <person name="Kale V."/>
            <person name="Holt S."/>
            <person name="Cochrane G."/>
            <person name="Meng A."/>
            <person name="Brown T."/>
            <person name="Cohen L."/>
        </authorList>
    </citation>
    <scope>NUCLEOTIDE SEQUENCE</scope>
    <source>
        <strain evidence="12">CCMP2058</strain>
    </source>
</reference>
<protein>
    <recommendedName>
        <fullName evidence="11">C2H2-type domain-containing protein</fullName>
    </recommendedName>
</protein>
<dbReference type="PROSITE" id="PS50157">
    <property type="entry name" value="ZINC_FINGER_C2H2_2"/>
    <property type="match status" value="2"/>
</dbReference>
<sequence length="495" mass="54936">MDGDCVRSCPNLGDLDGRGGPRRREYREGDSSSTMESFASIWNDQDIPAELTGLFPDVSHSFSSFPTKFIVPPPPSPITKTHVTPQPSFKNFRTSPFQPPPNTPIAKFRGRKTNLKIISGSDSFLPMPKEEKEEGLFGPYLDSEPDSPLSATLMNGVDNMGLEQRQRTNMDEAEKGLSSVFTFDVLDVKRSPQSSRTLPTPTSVSDSFLNIKIRRRAVSAEVKSSNSKYMEDPSRQRMAELWRGGRGKLSRKYRVPERSERSERSTSRESGSENEELSLRRTPSPKRKVSPVLHLRKSGVPKVLRRSPPRQSTHPKSKSLVQISASCRHPAGGGNHRSQSESNISSFVSMSLGALPQQNKPGSTPPAQPVKPSTERDGDATVEANQNSEGEMKRSKDGVVLGTGSAKDTGFIAQTGVIRSKSKRRGKSARSPRQFKCLYCHKICSQRSNIIAHVRIHTGEKPFVCRICSKAFAQKSNLKRHLRVHGVDYDSLYDK</sequence>
<dbReference type="AlphaFoldDB" id="A0A7S0DB90"/>
<dbReference type="InterPro" id="IPR036236">
    <property type="entry name" value="Znf_C2H2_sf"/>
</dbReference>
<evidence type="ECO:0000256" key="1">
    <source>
        <dbReference type="ARBA" id="ARBA00004123"/>
    </source>
</evidence>
<evidence type="ECO:0000256" key="2">
    <source>
        <dbReference type="ARBA" id="ARBA00022723"/>
    </source>
</evidence>
<dbReference type="PANTHER" id="PTHR45993">
    <property type="entry name" value="B-CELL LYMPHOMA/LEUKEMIA 11"/>
    <property type="match status" value="1"/>
</dbReference>
<keyword evidence="5" id="KW-0862">Zinc</keyword>
<dbReference type="PROSITE" id="PS00028">
    <property type="entry name" value="ZINC_FINGER_C2H2_1"/>
    <property type="match status" value="2"/>
</dbReference>
<evidence type="ECO:0000256" key="7">
    <source>
        <dbReference type="ARBA" id="ARBA00023163"/>
    </source>
</evidence>
<feature type="compositionally biased region" description="Basic and acidic residues" evidence="10">
    <location>
        <begin position="254"/>
        <end position="271"/>
    </location>
</feature>
<evidence type="ECO:0000256" key="8">
    <source>
        <dbReference type="ARBA" id="ARBA00023242"/>
    </source>
</evidence>
<name>A0A7S0DB90_9EUKA</name>
<evidence type="ECO:0000256" key="9">
    <source>
        <dbReference type="PROSITE-ProRule" id="PRU00042"/>
    </source>
</evidence>
<gene>
    <name evidence="12" type="ORF">LAMO00422_LOCUS9941</name>
</gene>
<evidence type="ECO:0000256" key="6">
    <source>
        <dbReference type="ARBA" id="ARBA00023015"/>
    </source>
</evidence>
<dbReference type="FunFam" id="3.30.160.60:FF:000130">
    <property type="entry name" value="Spalt-like transcription factor 4"/>
    <property type="match status" value="1"/>
</dbReference>
<dbReference type="SUPFAM" id="SSF57667">
    <property type="entry name" value="beta-beta-alpha zinc fingers"/>
    <property type="match status" value="1"/>
</dbReference>
<organism evidence="12">
    <name type="scientific">Amorphochlora amoebiformis</name>
    <dbReference type="NCBI Taxonomy" id="1561963"/>
    <lineage>
        <taxon>Eukaryota</taxon>
        <taxon>Sar</taxon>
        <taxon>Rhizaria</taxon>
        <taxon>Cercozoa</taxon>
        <taxon>Chlorarachniophyceae</taxon>
        <taxon>Amorphochlora</taxon>
    </lineage>
</organism>
<feature type="compositionally biased region" description="Polar residues" evidence="10">
    <location>
        <begin position="78"/>
        <end position="96"/>
    </location>
</feature>
<feature type="region of interest" description="Disordered" evidence="10">
    <location>
        <begin position="1"/>
        <end position="35"/>
    </location>
</feature>
<dbReference type="InterPro" id="IPR051497">
    <property type="entry name" value="Dev/Hematopoietic_TF"/>
</dbReference>
<dbReference type="GO" id="GO:0000978">
    <property type="term" value="F:RNA polymerase II cis-regulatory region sequence-specific DNA binding"/>
    <property type="evidence" value="ECO:0007669"/>
    <property type="project" value="TreeGrafter"/>
</dbReference>
<evidence type="ECO:0000256" key="3">
    <source>
        <dbReference type="ARBA" id="ARBA00022737"/>
    </source>
</evidence>
<evidence type="ECO:0000313" key="12">
    <source>
        <dbReference type="EMBL" id="CAD8449281.1"/>
    </source>
</evidence>
<comment type="subcellular location">
    <subcellularLocation>
        <location evidence="1">Nucleus</location>
    </subcellularLocation>
</comment>
<feature type="domain" description="C2H2-type" evidence="11">
    <location>
        <begin position="435"/>
        <end position="462"/>
    </location>
</feature>
<dbReference type="GO" id="GO:0005634">
    <property type="term" value="C:nucleus"/>
    <property type="evidence" value="ECO:0007669"/>
    <property type="project" value="UniProtKB-SubCell"/>
</dbReference>
<keyword evidence="7" id="KW-0804">Transcription</keyword>
<evidence type="ECO:0000256" key="5">
    <source>
        <dbReference type="ARBA" id="ARBA00022833"/>
    </source>
</evidence>
<evidence type="ECO:0000259" key="11">
    <source>
        <dbReference type="PROSITE" id="PS50157"/>
    </source>
</evidence>
<feature type="region of interest" description="Disordered" evidence="10">
    <location>
        <begin position="220"/>
        <end position="342"/>
    </location>
</feature>
<feature type="compositionally biased region" description="Basic and acidic residues" evidence="10">
    <location>
        <begin position="15"/>
        <end position="30"/>
    </location>
</feature>
<dbReference type="GO" id="GO:0003700">
    <property type="term" value="F:DNA-binding transcription factor activity"/>
    <property type="evidence" value="ECO:0007669"/>
    <property type="project" value="TreeGrafter"/>
</dbReference>
<keyword evidence="8" id="KW-0539">Nucleus</keyword>
<dbReference type="InterPro" id="IPR013087">
    <property type="entry name" value="Znf_C2H2_type"/>
</dbReference>
<dbReference type="Pfam" id="PF00096">
    <property type="entry name" value="zf-C2H2"/>
    <property type="match status" value="2"/>
</dbReference>
<dbReference type="Gene3D" id="3.30.160.60">
    <property type="entry name" value="Classic Zinc Finger"/>
    <property type="match status" value="2"/>
</dbReference>
<feature type="region of interest" description="Disordered" evidence="10">
    <location>
        <begin position="354"/>
        <end position="399"/>
    </location>
</feature>